<evidence type="ECO:0000313" key="2">
    <source>
        <dbReference type="Proteomes" id="UP000255846"/>
    </source>
</evidence>
<proteinExistence type="predicted"/>
<dbReference type="Pfam" id="PF10711">
    <property type="entry name" value="DUF2513"/>
    <property type="match status" value="1"/>
</dbReference>
<organism evidence="1 2">
    <name type="scientific">Paenibacillus phage Eltigre</name>
    <dbReference type="NCBI Taxonomy" id="2249765"/>
    <lineage>
        <taxon>Viruses</taxon>
        <taxon>Duplodnaviria</taxon>
        <taxon>Heunggongvirae</taxon>
        <taxon>Uroviricota</taxon>
        <taxon>Caudoviricetes</taxon>
        <taxon>Fernvirus</taxon>
        <taxon>Fernvirus eltigre</taxon>
    </lineage>
</organism>
<dbReference type="InterPro" id="IPR019650">
    <property type="entry name" value="DUF2513"/>
</dbReference>
<evidence type="ECO:0000313" key="1">
    <source>
        <dbReference type="EMBL" id="AXF40120.1"/>
    </source>
</evidence>
<accession>A0A345AT87</accession>
<dbReference type="Proteomes" id="UP000255846">
    <property type="component" value="Genome"/>
</dbReference>
<keyword evidence="2" id="KW-1185">Reference proteome</keyword>
<gene>
    <name evidence="1" type="ORF">ELTIGRE_40</name>
</gene>
<name>A0A345AT87_9CAUD</name>
<reference evidence="2" key="1">
    <citation type="submission" date="2018-06" db="EMBL/GenBank/DDBJ databases">
        <authorList>
            <person name="Merrill B.D."/>
            <person name="Payne A.M."/>
            <person name="Hilton J.A."/>
            <person name="Ward A.T."/>
            <person name="Fajardo C.P."/>
            <person name="Rai P."/>
            <person name="Hope S."/>
            <person name="Tsourkas P.K."/>
        </authorList>
    </citation>
    <scope>NUCLEOTIDE SEQUENCE [LARGE SCALE GENOMIC DNA]</scope>
</reference>
<dbReference type="EMBL" id="MH454078">
    <property type="protein sequence ID" value="AXF40120.1"/>
    <property type="molecule type" value="Genomic_DNA"/>
</dbReference>
<sequence length="142" mass="16172">MEVVEACHSIRKEVYVMKLKHDCVRELLLTIEEEIPLNGALDEEDLLRFDRMKEYSLDDVIYTTKMLQEAGYIDAKVETAKDGICFIMVKSLTYSGHLFLDNIRDDGIWKEAKTRVSTMKSVSVDILSEVASSCVKSMLGLN</sequence>
<protein>
    <submittedName>
        <fullName evidence="1">Putative transcriptional regulator</fullName>
    </submittedName>
</protein>